<keyword evidence="2" id="KW-0732">Signal</keyword>
<reference evidence="4 5" key="1">
    <citation type="submission" date="2024-07" db="EMBL/GenBank/DDBJ databases">
        <title>Mealworm larvae gut microbial communities from Newark, Delaware, USA.</title>
        <authorList>
            <person name="Blenner M."/>
        </authorList>
    </citation>
    <scope>NUCLEOTIDE SEQUENCE [LARGE SCALE GENOMIC DNA]</scope>
    <source>
        <strain evidence="4 5">UD i117</strain>
    </source>
</reference>
<evidence type="ECO:0000313" key="5">
    <source>
        <dbReference type="Proteomes" id="UP001565435"/>
    </source>
</evidence>
<feature type="chain" id="PRO_5046397165" description="Bacterial toxin 35 domain-containing protein" evidence="2">
    <location>
        <begin position="33"/>
        <end position="280"/>
    </location>
</feature>
<feature type="domain" description="Bacterial toxin 35" evidence="3">
    <location>
        <begin position="201"/>
        <end position="274"/>
    </location>
</feature>
<keyword evidence="5" id="KW-1185">Reference proteome</keyword>
<name>A0ABV4ENA1_BREEP</name>
<proteinExistence type="predicted"/>
<dbReference type="Proteomes" id="UP001565435">
    <property type="component" value="Unassembled WGS sequence"/>
</dbReference>
<evidence type="ECO:0000259" key="3">
    <source>
        <dbReference type="Pfam" id="PF15534"/>
    </source>
</evidence>
<dbReference type="RefSeq" id="WP_370036948.1">
    <property type="nucleotide sequence ID" value="NZ_JBGBYS010000021.1"/>
</dbReference>
<protein>
    <recommendedName>
        <fullName evidence="3">Bacterial toxin 35 domain-containing protein</fullName>
    </recommendedName>
</protein>
<sequence>MQVSLRKSVAAVAAVTALAVGLSTANISPVAADEPTEVPSVSTHSVSVDPDEATSGVESLDEGGDNLDTSVDVDAVGGTVSTSVEAEGIDSRVDVATDSDAPLDELIQSVTVEAVVDGEDIESELLVRDFTYLGDEAFAATLEDAQSGETIEVSSAQVNAQAFPILWVLGLLARVGIKAAIKQIGKSKIKQAASKYLLKQNANKWKHIRAKKHNWDKIGATSRGKIANLMSRAMANGKHSTYKKGSGRQAAMPYKGKYIVVTYAKKGGQISNGWWGYPLK</sequence>
<evidence type="ECO:0000313" key="4">
    <source>
        <dbReference type="EMBL" id="MEY9259990.1"/>
    </source>
</evidence>
<gene>
    <name evidence="4" type="ORF">ABH903_003028</name>
</gene>
<dbReference type="Pfam" id="PF15534">
    <property type="entry name" value="Ntox35"/>
    <property type="match status" value="1"/>
</dbReference>
<feature type="signal peptide" evidence="2">
    <location>
        <begin position="1"/>
        <end position="32"/>
    </location>
</feature>
<comment type="caution">
    <text evidence="4">The sequence shown here is derived from an EMBL/GenBank/DDBJ whole genome shotgun (WGS) entry which is preliminary data.</text>
</comment>
<feature type="region of interest" description="Disordered" evidence="1">
    <location>
        <begin position="33"/>
        <end position="69"/>
    </location>
</feature>
<evidence type="ECO:0000256" key="2">
    <source>
        <dbReference type="SAM" id="SignalP"/>
    </source>
</evidence>
<dbReference type="EMBL" id="JBGBYS010000021">
    <property type="protein sequence ID" value="MEY9259990.1"/>
    <property type="molecule type" value="Genomic_DNA"/>
</dbReference>
<organism evidence="4 5">
    <name type="scientific">Brevibacterium epidermidis</name>
    <dbReference type="NCBI Taxonomy" id="1698"/>
    <lineage>
        <taxon>Bacteria</taxon>
        <taxon>Bacillati</taxon>
        <taxon>Actinomycetota</taxon>
        <taxon>Actinomycetes</taxon>
        <taxon>Micrococcales</taxon>
        <taxon>Brevibacteriaceae</taxon>
        <taxon>Brevibacterium</taxon>
    </lineage>
</organism>
<dbReference type="InterPro" id="IPR029109">
    <property type="entry name" value="Ntox35"/>
</dbReference>
<dbReference type="NCBIfam" id="NF038340">
    <property type="entry name" value="SAR2788_fam"/>
    <property type="match status" value="1"/>
</dbReference>
<evidence type="ECO:0000256" key="1">
    <source>
        <dbReference type="SAM" id="MobiDB-lite"/>
    </source>
</evidence>
<accession>A0ABV4ENA1</accession>